<name>A0AAE3GKB6_9PSEU</name>
<dbReference type="Proteomes" id="UP001206128">
    <property type="component" value="Unassembled WGS sequence"/>
</dbReference>
<dbReference type="EMBL" id="JAMTCK010000017">
    <property type="protein sequence ID" value="MCP2169173.1"/>
    <property type="molecule type" value="Genomic_DNA"/>
</dbReference>
<sequence length="70" mass="7808">MANECIQFMQEVTKRAEEIQNLLSTTMQGTSQNDVDQVKGQFAKLLSDSNELLQGFDAGRSDIDDVANRL</sequence>
<keyword evidence="2" id="KW-1185">Reference proteome</keyword>
<reference evidence="1" key="1">
    <citation type="submission" date="2022-06" db="EMBL/GenBank/DDBJ databases">
        <title>Genomic Encyclopedia of Archaeal and Bacterial Type Strains, Phase II (KMG-II): from individual species to whole genera.</title>
        <authorList>
            <person name="Goeker M."/>
        </authorList>
    </citation>
    <scope>NUCLEOTIDE SEQUENCE</scope>
    <source>
        <strain evidence="1">DSM 43935</strain>
    </source>
</reference>
<proteinExistence type="predicted"/>
<evidence type="ECO:0000313" key="2">
    <source>
        <dbReference type="Proteomes" id="UP001206128"/>
    </source>
</evidence>
<accession>A0AAE3GKB6</accession>
<evidence type="ECO:0000313" key="1">
    <source>
        <dbReference type="EMBL" id="MCP2169173.1"/>
    </source>
</evidence>
<organism evidence="1 2">
    <name type="scientific">Goodfellowiella coeruleoviolacea</name>
    <dbReference type="NCBI Taxonomy" id="334858"/>
    <lineage>
        <taxon>Bacteria</taxon>
        <taxon>Bacillati</taxon>
        <taxon>Actinomycetota</taxon>
        <taxon>Actinomycetes</taxon>
        <taxon>Pseudonocardiales</taxon>
        <taxon>Pseudonocardiaceae</taxon>
        <taxon>Goodfellowiella</taxon>
    </lineage>
</organism>
<gene>
    <name evidence="1" type="ORF">LX83_006057</name>
</gene>
<comment type="caution">
    <text evidence="1">The sequence shown here is derived from an EMBL/GenBank/DDBJ whole genome shotgun (WGS) entry which is preliminary data.</text>
</comment>
<dbReference type="AlphaFoldDB" id="A0AAE3GKB6"/>
<protein>
    <submittedName>
        <fullName evidence="1">Uncharacterized protein</fullName>
    </submittedName>
</protein>